<gene>
    <name evidence="15" type="ORF">SAMN05216360_102433</name>
</gene>
<keyword evidence="12 13" id="KW-0472">Membrane</keyword>
<evidence type="ECO:0000313" key="15">
    <source>
        <dbReference type="EMBL" id="SDM55730.1"/>
    </source>
</evidence>
<evidence type="ECO:0000256" key="9">
    <source>
        <dbReference type="ARBA" id="ARBA00022777"/>
    </source>
</evidence>
<dbReference type="Gene3D" id="3.30.450.20">
    <property type="entry name" value="PAS domain"/>
    <property type="match status" value="1"/>
</dbReference>
<dbReference type="CDD" id="cd06225">
    <property type="entry name" value="HAMP"/>
    <property type="match status" value="1"/>
</dbReference>
<keyword evidence="5" id="KW-0597">Phosphoprotein</keyword>
<dbReference type="STRING" id="582672.SAMN05216360_102433"/>
<keyword evidence="11 13" id="KW-1133">Transmembrane helix</keyword>
<dbReference type="InterPro" id="IPR003660">
    <property type="entry name" value="HAMP_dom"/>
</dbReference>
<keyword evidence="8" id="KW-0547">Nucleotide-binding</keyword>
<keyword evidence="7 13" id="KW-0812">Transmembrane</keyword>
<dbReference type="Pfam" id="PF02743">
    <property type="entry name" value="dCache_1"/>
    <property type="match status" value="1"/>
</dbReference>
<protein>
    <recommendedName>
        <fullName evidence="3">histidine kinase</fullName>
        <ecNumber evidence="3">2.7.13.3</ecNumber>
    </recommendedName>
</protein>
<evidence type="ECO:0000256" key="1">
    <source>
        <dbReference type="ARBA" id="ARBA00000085"/>
    </source>
</evidence>
<dbReference type="InterPro" id="IPR033479">
    <property type="entry name" value="dCache_1"/>
</dbReference>
<comment type="subcellular location">
    <subcellularLocation>
        <location evidence="2">Cell membrane</location>
        <topology evidence="2">Multi-pass membrane protein</topology>
    </subcellularLocation>
</comment>
<dbReference type="Pfam" id="PF07536">
    <property type="entry name" value="HWE_HK"/>
    <property type="match status" value="1"/>
</dbReference>
<dbReference type="PANTHER" id="PTHR41523">
    <property type="entry name" value="TWO-COMPONENT SYSTEM SENSOR PROTEIN"/>
    <property type="match status" value="1"/>
</dbReference>
<evidence type="ECO:0000256" key="4">
    <source>
        <dbReference type="ARBA" id="ARBA00022475"/>
    </source>
</evidence>
<dbReference type="GO" id="GO:0004673">
    <property type="term" value="F:protein histidine kinase activity"/>
    <property type="evidence" value="ECO:0007669"/>
    <property type="project" value="UniProtKB-EC"/>
</dbReference>
<evidence type="ECO:0000313" key="16">
    <source>
        <dbReference type="Proteomes" id="UP000198704"/>
    </source>
</evidence>
<dbReference type="GO" id="GO:0005886">
    <property type="term" value="C:plasma membrane"/>
    <property type="evidence" value="ECO:0007669"/>
    <property type="project" value="UniProtKB-SubCell"/>
</dbReference>
<keyword evidence="10" id="KW-0067">ATP-binding</keyword>
<feature type="domain" description="HAMP" evidence="14">
    <location>
        <begin position="299"/>
        <end position="351"/>
    </location>
</feature>
<keyword evidence="16" id="KW-1185">Reference proteome</keyword>
<dbReference type="Pfam" id="PF00672">
    <property type="entry name" value="HAMP"/>
    <property type="match status" value="1"/>
</dbReference>
<dbReference type="PROSITE" id="PS50885">
    <property type="entry name" value="HAMP"/>
    <property type="match status" value="1"/>
</dbReference>
<dbReference type="SMART" id="SM00911">
    <property type="entry name" value="HWE_HK"/>
    <property type="match status" value="1"/>
</dbReference>
<dbReference type="InterPro" id="IPR011102">
    <property type="entry name" value="Sig_transdc_His_kinase_HWE"/>
</dbReference>
<evidence type="ECO:0000256" key="10">
    <source>
        <dbReference type="ARBA" id="ARBA00022840"/>
    </source>
</evidence>
<accession>A0A1G9U6Y1</accession>
<evidence type="ECO:0000256" key="11">
    <source>
        <dbReference type="ARBA" id="ARBA00022989"/>
    </source>
</evidence>
<keyword evidence="4" id="KW-1003">Cell membrane</keyword>
<dbReference type="AlphaFoldDB" id="A0A1G9U6Y1"/>
<comment type="catalytic activity">
    <reaction evidence="1">
        <text>ATP + protein L-histidine = ADP + protein N-phospho-L-histidine.</text>
        <dbReference type="EC" id="2.7.13.3"/>
    </reaction>
</comment>
<evidence type="ECO:0000256" key="6">
    <source>
        <dbReference type="ARBA" id="ARBA00022679"/>
    </source>
</evidence>
<dbReference type="PANTHER" id="PTHR41523:SF7">
    <property type="entry name" value="HISTIDINE KINASE"/>
    <property type="match status" value="1"/>
</dbReference>
<keyword evidence="6" id="KW-0808">Transferase</keyword>
<feature type="transmembrane region" description="Helical" evidence="13">
    <location>
        <begin position="279"/>
        <end position="301"/>
    </location>
</feature>
<dbReference type="Gene3D" id="3.30.565.10">
    <property type="entry name" value="Histidine kinase-like ATPase, C-terminal domain"/>
    <property type="match status" value="1"/>
</dbReference>
<evidence type="ECO:0000256" key="12">
    <source>
        <dbReference type="ARBA" id="ARBA00023136"/>
    </source>
</evidence>
<evidence type="ECO:0000256" key="13">
    <source>
        <dbReference type="SAM" id="Phobius"/>
    </source>
</evidence>
<dbReference type="GO" id="GO:0005524">
    <property type="term" value="F:ATP binding"/>
    <property type="evidence" value="ECO:0007669"/>
    <property type="project" value="UniProtKB-KW"/>
</dbReference>
<dbReference type="SMART" id="SM00304">
    <property type="entry name" value="HAMP"/>
    <property type="match status" value="1"/>
</dbReference>
<organism evidence="15 16">
    <name type="scientific">Methylobacterium phyllostachyos</name>
    <dbReference type="NCBI Taxonomy" id="582672"/>
    <lineage>
        <taxon>Bacteria</taxon>
        <taxon>Pseudomonadati</taxon>
        <taxon>Pseudomonadota</taxon>
        <taxon>Alphaproteobacteria</taxon>
        <taxon>Hyphomicrobiales</taxon>
        <taxon>Methylobacteriaceae</taxon>
        <taxon>Methylobacterium</taxon>
    </lineage>
</organism>
<dbReference type="SUPFAM" id="SSF158472">
    <property type="entry name" value="HAMP domain-like"/>
    <property type="match status" value="1"/>
</dbReference>
<dbReference type="InterPro" id="IPR036890">
    <property type="entry name" value="HATPase_C_sf"/>
</dbReference>
<evidence type="ECO:0000256" key="8">
    <source>
        <dbReference type="ARBA" id="ARBA00022741"/>
    </source>
</evidence>
<dbReference type="RefSeq" id="WP_091713740.1">
    <property type="nucleotide sequence ID" value="NZ_FNHS01000002.1"/>
</dbReference>
<dbReference type="EMBL" id="FNHS01000002">
    <property type="protein sequence ID" value="SDM55730.1"/>
    <property type="molecule type" value="Genomic_DNA"/>
</dbReference>
<evidence type="ECO:0000256" key="5">
    <source>
        <dbReference type="ARBA" id="ARBA00022553"/>
    </source>
</evidence>
<evidence type="ECO:0000256" key="7">
    <source>
        <dbReference type="ARBA" id="ARBA00022692"/>
    </source>
</evidence>
<dbReference type="EC" id="2.7.13.3" evidence="3"/>
<reference evidence="16" key="1">
    <citation type="submission" date="2016-10" db="EMBL/GenBank/DDBJ databases">
        <authorList>
            <person name="Varghese N."/>
            <person name="Submissions S."/>
        </authorList>
    </citation>
    <scope>NUCLEOTIDE SEQUENCE [LARGE SCALE GENOMIC DNA]</scope>
    <source>
        <strain evidence="16">BL47</strain>
    </source>
</reference>
<dbReference type="CDD" id="cd12914">
    <property type="entry name" value="PDC1_DGC_like"/>
    <property type="match status" value="1"/>
</dbReference>
<dbReference type="GO" id="GO:0007165">
    <property type="term" value="P:signal transduction"/>
    <property type="evidence" value="ECO:0007669"/>
    <property type="project" value="InterPro"/>
</dbReference>
<sequence length="570" mass="61536">MSLTTRIVLLVLLALAPAIAIQGYNEHALRAARDEAVRADTTATARTVADDLAQVAEEVRRSLDLLARDPRILALDPPACTEYLRGAATDLPQLNLLALTRPDGTVVCNSVGSPTGAYSNAERAYHKLTLSLGRFAMGGYARGVATGKDSVHFARPLRDEDGAVVGLLVAALDLDWLSLHLQKDLRLPSTTLTVADQDKVIMIRRPDGPQWVGKPIPEERQRILASRGEGVRIDVGIDGRERILANATPRGAAAGAWITVGRDRDVAFADVDAATRRGITMIALGAVLAIAAALLAGRFFIRRPFVRLLRASAAWREGDLSVRIGMTRDDEFGRLGRELDGMAGALQRNEAELRGEIARGREMQERQVTLLHELNHRVKNTLATVQALARQANRGGEAPGERLEARILALSKTHDLLTRDDWSGASLREVLEGEIGPYRDGPDRFAVDGPDVDLPARHVLSLGMTLHELVTNAAKHGALSVPSGTVRVSWRVTVGESGARRLCLDWVEAGGPPTAEPARRGFGSRLIRANVERELAGRIEVDFASDGLRCWLDVPLAAQPAMLAPHSGSG</sequence>
<dbReference type="Proteomes" id="UP000198704">
    <property type="component" value="Unassembled WGS sequence"/>
</dbReference>
<evidence type="ECO:0000256" key="3">
    <source>
        <dbReference type="ARBA" id="ARBA00012438"/>
    </source>
</evidence>
<keyword evidence="9 15" id="KW-0418">Kinase</keyword>
<evidence type="ECO:0000256" key="2">
    <source>
        <dbReference type="ARBA" id="ARBA00004651"/>
    </source>
</evidence>
<proteinExistence type="predicted"/>
<dbReference type="OrthoDB" id="341208at2"/>
<name>A0A1G9U6Y1_9HYPH</name>
<dbReference type="Gene3D" id="6.10.340.10">
    <property type="match status" value="1"/>
</dbReference>
<evidence type="ECO:0000259" key="14">
    <source>
        <dbReference type="PROSITE" id="PS50885"/>
    </source>
</evidence>